<protein>
    <recommendedName>
        <fullName evidence="1">Reverse transcriptase zinc-binding domain-containing protein</fullName>
    </recommendedName>
</protein>
<feature type="non-terminal residue" evidence="2">
    <location>
        <position position="273"/>
    </location>
</feature>
<sequence>MLEDGFTFKIGDGNSSFWYDSWIFKKKLSSLVPFVAIQDTQLKINDVWFDGKWNLQHLYTCLPEAIVTNIKSLQPRMVNDLPDVWTWHHSSSGVYSTKDAYRWLLNPLPIVNHLNWQWIWQLQLPANIQFFVWQKLHRSIPTKEILHHRQVCNSNLCPRCLVAVESIEHCLFSCVETVNVWRACGLSQIPNSIQGIDNFDWCRKYGKIYGNIVFIIMWVVWCARNDVVFNNHKASGNRIQSMLSSCAAVFGNQSDASPHVINPRLVAWTRPME</sequence>
<organism evidence="2 3">
    <name type="scientific">Trifolium pratense</name>
    <name type="common">Red clover</name>
    <dbReference type="NCBI Taxonomy" id="57577"/>
    <lineage>
        <taxon>Eukaryota</taxon>
        <taxon>Viridiplantae</taxon>
        <taxon>Streptophyta</taxon>
        <taxon>Embryophyta</taxon>
        <taxon>Tracheophyta</taxon>
        <taxon>Spermatophyta</taxon>
        <taxon>Magnoliopsida</taxon>
        <taxon>eudicotyledons</taxon>
        <taxon>Gunneridae</taxon>
        <taxon>Pentapetalae</taxon>
        <taxon>rosids</taxon>
        <taxon>fabids</taxon>
        <taxon>Fabales</taxon>
        <taxon>Fabaceae</taxon>
        <taxon>Papilionoideae</taxon>
        <taxon>50 kb inversion clade</taxon>
        <taxon>NPAAA clade</taxon>
        <taxon>Hologalegina</taxon>
        <taxon>IRL clade</taxon>
        <taxon>Trifolieae</taxon>
        <taxon>Trifolium</taxon>
    </lineage>
</organism>
<dbReference type="ExpressionAtlas" id="A0A2K3K3K5">
    <property type="expression patterns" value="baseline"/>
</dbReference>
<dbReference type="STRING" id="57577.A0A2K3K3K5"/>
<evidence type="ECO:0000259" key="1">
    <source>
        <dbReference type="Pfam" id="PF13966"/>
    </source>
</evidence>
<dbReference type="EMBL" id="ASHM01083752">
    <property type="protein sequence ID" value="PNX60840.1"/>
    <property type="molecule type" value="Genomic_DNA"/>
</dbReference>
<dbReference type="PANTHER" id="PTHR36617:SF16">
    <property type="entry name" value="OS04G0516500 PROTEIN"/>
    <property type="match status" value="1"/>
</dbReference>
<dbReference type="InterPro" id="IPR026960">
    <property type="entry name" value="RVT-Znf"/>
</dbReference>
<comment type="caution">
    <text evidence="2">The sequence shown here is derived from an EMBL/GenBank/DDBJ whole genome shotgun (WGS) entry which is preliminary data.</text>
</comment>
<gene>
    <name evidence="2" type="ORF">L195_g052142</name>
</gene>
<evidence type="ECO:0000313" key="2">
    <source>
        <dbReference type="EMBL" id="PNX60840.1"/>
    </source>
</evidence>
<accession>A0A2K3K3K5</accession>
<feature type="domain" description="Reverse transcriptase zinc-binding" evidence="1">
    <location>
        <begin position="95"/>
        <end position="181"/>
    </location>
</feature>
<name>A0A2K3K3K5_TRIPR</name>
<proteinExistence type="predicted"/>
<reference evidence="2 3" key="2">
    <citation type="journal article" date="2017" name="Front. Plant Sci.">
        <title>Gene Classification and Mining of Molecular Markers Useful in Red Clover (Trifolium pratense) Breeding.</title>
        <authorList>
            <person name="Istvanek J."/>
            <person name="Dluhosova J."/>
            <person name="Dluhos P."/>
            <person name="Patkova L."/>
            <person name="Nedelnik J."/>
            <person name="Repkova J."/>
        </authorList>
    </citation>
    <scope>NUCLEOTIDE SEQUENCE [LARGE SCALE GENOMIC DNA]</scope>
    <source>
        <strain evidence="3">cv. Tatra</strain>
        <tissue evidence="2">Young leaves</tissue>
    </source>
</reference>
<evidence type="ECO:0000313" key="3">
    <source>
        <dbReference type="Proteomes" id="UP000236291"/>
    </source>
</evidence>
<dbReference type="Proteomes" id="UP000236291">
    <property type="component" value="Unassembled WGS sequence"/>
</dbReference>
<reference evidence="2 3" key="1">
    <citation type="journal article" date="2014" name="Am. J. Bot.">
        <title>Genome assembly and annotation for red clover (Trifolium pratense; Fabaceae).</title>
        <authorList>
            <person name="Istvanek J."/>
            <person name="Jaros M."/>
            <person name="Krenek A."/>
            <person name="Repkova J."/>
        </authorList>
    </citation>
    <scope>NUCLEOTIDE SEQUENCE [LARGE SCALE GENOMIC DNA]</scope>
    <source>
        <strain evidence="3">cv. Tatra</strain>
        <tissue evidence="2">Young leaves</tissue>
    </source>
</reference>
<dbReference type="PANTHER" id="PTHR36617">
    <property type="entry name" value="PROTEIN, PUTATIVE-RELATED"/>
    <property type="match status" value="1"/>
</dbReference>
<dbReference type="AlphaFoldDB" id="A0A2K3K3K5"/>
<dbReference type="Pfam" id="PF13966">
    <property type="entry name" value="zf-RVT"/>
    <property type="match status" value="1"/>
</dbReference>